<dbReference type="Proteomes" id="UP000015530">
    <property type="component" value="Unassembled WGS sequence"/>
</dbReference>
<feature type="region of interest" description="Disordered" evidence="1">
    <location>
        <begin position="1"/>
        <end position="41"/>
    </location>
</feature>
<sequence>MAKTAGATSHGLGQRFASRDRGAPSDYQDSRQEKHGGQEKA</sequence>
<gene>
    <name evidence="2" type="ORF">CGLO_10466</name>
</gene>
<reference evidence="3" key="1">
    <citation type="journal article" date="2013" name="Mol. Plant Microbe Interact.">
        <title>Global aspects of pacC regulation of pathogenicity genes in Colletotrichum gloeosporioides as revealed by transcriptome analysis.</title>
        <authorList>
            <person name="Alkan N."/>
            <person name="Meng X."/>
            <person name="Friedlander G."/>
            <person name="Reuveni E."/>
            <person name="Sukno S."/>
            <person name="Sherman A."/>
            <person name="Thon M."/>
            <person name="Fluhr R."/>
            <person name="Prusky D."/>
        </authorList>
    </citation>
    <scope>NUCLEOTIDE SEQUENCE [LARGE SCALE GENOMIC DNA]</scope>
    <source>
        <strain evidence="3">Cg-14</strain>
    </source>
</reference>
<proteinExistence type="predicted"/>
<dbReference type="EMBL" id="AMYD01002134">
    <property type="protein sequence ID" value="EQB50121.1"/>
    <property type="molecule type" value="Genomic_DNA"/>
</dbReference>
<evidence type="ECO:0000256" key="1">
    <source>
        <dbReference type="SAM" id="MobiDB-lite"/>
    </source>
</evidence>
<protein>
    <submittedName>
        <fullName evidence="2">Uncharacterized protein</fullName>
    </submittedName>
</protein>
<dbReference type="HOGENOM" id="CLU_3279421_0_0_1"/>
<evidence type="ECO:0000313" key="3">
    <source>
        <dbReference type="Proteomes" id="UP000015530"/>
    </source>
</evidence>
<organism evidence="2 3">
    <name type="scientific">Colletotrichum gloeosporioides (strain Cg-14)</name>
    <name type="common">Anthracnose fungus</name>
    <name type="synonym">Glomerella cingulata</name>
    <dbReference type="NCBI Taxonomy" id="1237896"/>
    <lineage>
        <taxon>Eukaryota</taxon>
        <taxon>Fungi</taxon>
        <taxon>Dikarya</taxon>
        <taxon>Ascomycota</taxon>
        <taxon>Pezizomycotina</taxon>
        <taxon>Sordariomycetes</taxon>
        <taxon>Hypocreomycetidae</taxon>
        <taxon>Glomerellales</taxon>
        <taxon>Glomerellaceae</taxon>
        <taxon>Colletotrichum</taxon>
        <taxon>Colletotrichum gloeosporioides species complex</taxon>
    </lineage>
</organism>
<name>T0LEX6_COLGC</name>
<dbReference type="AlphaFoldDB" id="T0LEX6"/>
<evidence type="ECO:0000313" key="2">
    <source>
        <dbReference type="EMBL" id="EQB50121.1"/>
    </source>
</evidence>
<accession>T0LEX6</accession>
<feature type="compositionally biased region" description="Basic and acidic residues" evidence="1">
    <location>
        <begin position="17"/>
        <end position="41"/>
    </location>
</feature>
<comment type="caution">
    <text evidence="2">The sequence shown here is derived from an EMBL/GenBank/DDBJ whole genome shotgun (WGS) entry which is preliminary data.</text>
</comment>